<dbReference type="OrthoDB" id="2449513at2"/>
<dbReference type="EMBL" id="OBQC01000005">
    <property type="protein sequence ID" value="SOC39010.1"/>
    <property type="molecule type" value="Genomic_DNA"/>
</dbReference>
<organism evidence="1 2">
    <name type="scientific">Ureibacillus acetophenoni</name>
    <dbReference type="NCBI Taxonomy" id="614649"/>
    <lineage>
        <taxon>Bacteria</taxon>
        <taxon>Bacillati</taxon>
        <taxon>Bacillota</taxon>
        <taxon>Bacilli</taxon>
        <taxon>Bacillales</taxon>
        <taxon>Caryophanaceae</taxon>
        <taxon>Ureibacillus</taxon>
    </lineage>
</organism>
<evidence type="ECO:0000313" key="2">
    <source>
        <dbReference type="Proteomes" id="UP000219252"/>
    </source>
</evidence>
<keyword evidence="2" id="KW-1185">Reference proteome</keyword>
<dbReference type="AlphaFoldDB" id="A0A285UAT7"/>
<accession>A0A285UAT7</accession>
<protein>
    <submittedName>
        <fullName evidence="1">Uncharacterized protein</fullName>
    </submittedName>
</protein>
<name>A0A285UAT7_9BACL</name>
<proteinExistence type="predicted"/>
<gene>
    <name evidence="1" type="ORF">SAMN05877842_1052</name>
</gene>
<evidence type="ECO:0000313" key="1">
    <source>
        <dbReference type="EMBL" id="SOC39010.1"/>
    </source>
</evidence>
<sequence>MIRKVVLAFAIALVLFFFVFPQRDSIISVFQISDEPVIISKGNYGQSIILEVSFSHDGFLEWLESLKQPYPLLMVKADWIERSPKYIDVIKNKNIPIGLLGGEGAKDYTTELFNKDVAIYEKHLQSKPLWFMTSDYNYTDELKQSIFNEQVNMLSPTTLYKEDDPLNNEKGAIISIPLHEESKTNFESLTKLLYSQKFMSIEENIFGYSIKSKKMPE</sequence>
<reference evidence="2" key="1">
    <citation type="submission" date="2017-08" db="EMBL/GenBank/DDBJ databases">
        <authorList>
            <person name="Varghese N."/>
            <person name="Submissions S."/>
        </authorList>
    </citation>
    <scope>NUCLEOTIDE SEQUENCE [LARGE SCALE GENOMIC DNA]</scope>
    <source>
        <strain evidence="2">JC23</strain>
    </source>
</reference>
<dbReference type="RefSeq" id="WP_097149211.1">
    <property type="nucleotide sequence ID" value="NZ_OBQC01000005.1"/>
</dbReference>
<dbReference type="Proteomes" id="UP000219252">
    <property type="component" value="Unassembled WGS sequence"/>
</dbReference>